<keyword evidence="3" id="KW-1185">Reference proteome</keyword>
<dbReference type="InterPro" id="IPR049012">
    <property type="entry name" value="Mutator_transp_dom"/>
</dbReference>
<dbReference type="EMBL" id="BMAO01034837">
    <property type="protein sequence ID" value="GFQ99293.1"/>
    <property type="molecule type" value="Genomic_DNA"/>
</dbReference>
<accession>A0A8X6GAP9</accession>
<dbReference type="AlphaFoldDB" id="A0A8X6GAP9"/>
<dbReference type="OrthoDB" id="6431292at2759"/>
<dbReference type="Proteomes" id="UP000887116">
    <property type="component" value="Unassembled WGS sequence"/>
</dbReference>
<evidence type="ECO:0000313" key="3">
    <source>
        <dbReference type="Proteomes" id="UP000887116"/>
    </source>
</evidence>
<protein>
    <recommendedName>
        <fullName evidence="1">Mutator-like transposase domain-containing protein</fullName>
    </recommendedName>
</protein>
<gene>
    <name evidence="2" type="primary">AVEN_224005_1</name>
    <name evidence="2" type="ORF">TNCT_393461</name>
</gene>
<feature type="domain" description="Mutator-like transposase" evidence="1">
    <location>
        <begin position="1"/>
        <end position="49"/>
    </location>
</feature>
<evidence type="ECO:0000259" key="1">
    <source>
        <dbReference type="Pfam" id="PF20700"/>
    </source>
</evidence>
<organism evidence="2 3">
    <name type="scientific">Trichonephila clavata</name>
    <name type="common">Joro spider</name>
    <name type="synonym">Nephila clavata</name>
    <dbReference type="NCBI Taxonomy" id="2740835"/>
    <lineage>
        <taxon>Eukaryota</taxon>
        <taxon>Metazoa</taxon>
        <taxon>Ecdysozoa</taxon>
        <taxon>Arthropoda</taxon>
        <taxon>Chelicerata</taxon>
        <taxon>Arachnida</taxon>
        <taxon>Araneae</taxon>
        <taxon>Araneomorphae</taxon>
        <taxon>Entelegynae</taxon>
        <taxon>Araneoidea</taxon>
        <taxon>Nephilidae</taxon>
        <taxon>Trichonephila</taxon>
    </lineage>
</organism>
<reference evidence="2" key="1">
    <citation type="submission" date="2020-07" db="EMBL/GenBank/DDBJ databases">
        <title>Multicomponent nature underlies the extraordinary mechanical properties of spider dragline silk.</title>
        <authorList>
            <person name="Kono N."/>
            <person name="Nakamura H."/>
            <person name="Mori M."/>
            <person name="Yoshida Y."/>
            <person name="Ohtoshi R."/>
            <person name="Malay A.D."/>
            <person name="Moran D.A.P."/>
            <person name="Tomita M."/>
            <person name="Numata K."/>
            <person name="Arakawa K."/>
        </authorList>
    </citation>
    <scope>NUCLEOTIDE SEQUENCE</scope>
</reference>
<proteinExistence type="predicted"/>
<name>A0A8X6GAP9_TRICU</name>
<evidence type="ECO:0000313" key="2">
    <source>
        <dbReference type="EMBL" id="GFQ99293.1"/>
    </source>
</evidence>
<dbReference type="Pfam" id="PF20700">
    <property type="entry name" value="Mutator"/>
    <property type="match status" value="1"/>
</dbReference>
<comment type="caution">
    <text evidence="2">The sequence shown here is derived from an EMBL/GenBank/DDBJ whole genome shotgun (WGS) entry which is preliminary data.</text>
</comment>
<sequence>MYHAAMEEKQLAVQAGEIGSDGFPVLTVVVDGYWAKRSYRNNYSSLSGAWDFEQKKLYTRVSETGTEWSALEQQLRTNRLTDIAVVKIGTVAPRAWKQILFKKDLYMKSVAMYGIKYTKIIGDEDSNENKTILDSRPYDALLAEKLDSKNPLFRNFCLKLNIF</sequence>